<dbReference type="RefSeq" id="WP_381486396.1">
    <property type="nucleotide sequence ID" value="NZ_JBHTIK010000002.1"/>
</dbReference>
<evidence type="ECO:0000313" key="1">
    <source>
        <dbReference type="EMBL" id="MFD0847420.1"/>
    </source>
</evidence>
<protein>
    <submittedName>
        <fullName evidence="1">Uncharacterized protein</fullName>
    </submittedName>
</protein>
<organism evidence="1 2">
    <name type="scientific">Sphingosinicella xenopeptidilytica</name>
    <dbReference type="NCBI Taxonomy" id="364098"/>
    <lineage>
        <taxon>Bacteria</taxon>
        <taxon>Pseudomonadati</taxon>
        <taxon>Pseudomonadota</taxon>
        <taxon>Alphaproteobacteria</taxon>
        <taxon>Sphingomonadales</taxon>
        <taxon>Sphingosinicellaceae</taxon>
        <taxon>Sphingosinicella</taxon>
    </lineage>
</organism>
<gene>
    <name evidence="1" type="ORF">ACFQ00_03730</name>
</gene>
<sequence>MMINGISGNNWPNGRGAAADPKGRTMILLHAALLMAAQVLQPVAVPEPVPAAPLPAVDEGAAPDDAAAISARKRLNAEVKARTDATDAGYAAAQAAYQAQMREHQAAVESTARAQAEYEAARAAYDQRQREIADWQACVNGDKTRCPPKPQK</sequence>
<dbReference type="EMBL" id="JBHTIK010000002">
    <property type="protein sequence ID" value="MFD0847420.1"/>
    <property type="molecule type" value="Genomic_DNA"/>
</dbReference>
<proteinExistence type="predicted"/>
<accession>A0ABW3BYW0</accession>
<evidence type="ECO:0000313" key="2">
    <source>
        <dbReference type="Proteomes" id="UP001597124"/>
    </source>
</evidence>
<reference evidence="2" key="1">
    <citation type="journal article" date="2019" name="Int. J. Syst. Evol. Microbiol.">
        <title>The Global Catalogue of Microorganisms (GCM) 10K type strain sequencing project: providing services to taxonomists for standard genome sequencing and annotation.</title>
        <authorList>
            <consortium name="The Broad Institute Genomics Platform"/>
            <consortium name="The Broad Institute Genome Sequencing Center for Infectious Disease"/>
            <person name="Wu L."/>
            <person name="Ma J."/>
        </authorList>
    </citation>
    <scope>NUCLEOTIDE SEQUENCE [LARGE SCALE GENOMIC DNA]</scope>
    <source>
        <strain evidence="2">CCUG 52537</strain>
    </source>
</reference>
<comment type="caution">
    <text evidence="1">The sequence shown here is derived from an EMBL/GenBank/DDBJ whole genome shotgun (WGS) entry which is preliminary data.</text>
</comment>
<keyword evidence="2" id="KW-1185">Reference proteome</keyword>
<dbReference type="Proteomes" id="UP001597124">
    <property type="component" value="Unassembled WGS sequence"/>
</dbReference>
<name>A0ABW3BYW0_SPHXN</name>